<evidence type="ECO:0000256" key="9">
    <source>
        <dbReference type="ARBA" id="ARBA00022932"/>
    </source>
</evidence>
<feature type="compositionally biased region" description="Low complexity" evidence="12">
    <location>
        <begin position="449"/>
        <end position="466"/>
    </location>
</feature>
<comment type="similarity">
    <text evidence="1 11">Belongs to the DnaX/STICHEL family.</text>
</comment>
<dbReference type="EC" id="2.7.7.7" evidence="11"/>
<accession>A0A8B6M9J3</accession>
<evidence type="ECO:0000256" key="3">
    <source>
        <dbReference type="ARBA" id="ARBA00022695"/>
    </source>
</evidence>
<feature type="compositionally biased region" description="Polar residues" evidence="12">
    <location>
        <begin position="10"/>
        <end position="24"/>
    </location>
</feature>
<dbReference type="InterPro" id="IPR045085">
    <property type="entry name" value="HLD_clamp_pol_III_gamma_tau"/>
</dbReference>
<evidence type="ECO:0000256" key="2">
    <source>
        <dbReference type="ARBA" id="ARBA00022679"/>
    </source>
</evidence>
<evidence type="ECO:0000256" key="10">
    <source>
        <dbReference type="ARBA" id="ARBA00049244"/>
    </source>
</evidence>
<evidence type="ECO:0000256" key="8">
    <source>
        <dbReference type="ARBA" id="ARBA00022840"/>
    </source>
</evidence>
<dbReference type="NCBIfam" id="NF006585">
    <property type="entry name" value="PRK09111.1"/>
    <property type="match status" value="1"/>
</dbReference>
<dbReference type="InterPro" id="IPR008921">
    <property type="entry name" value="DNA_pol3_clamp-load_cplx_C"/>
</dbReference>
<feature type="compositionally biased region" description="Acidic residues" evidence="12">
    <location>
        <begin position="645"/>
        <end position="661"/>
    </location>
</feature>
<dbReference type="GO" id="GO:0009360">
    <property type="term" value="C:DNA polymerase III complex"/>
    <property type="evidence" value="ECO:0007669"/>
    <property type="project" value="InterPro"/>
</dbReference>
<dbReference type="SMART" id="SM00382">
    <property type="entry name" value="AAA"/>
    <property type="match status" value="1"/>
</dbReference>
<dbReference type="NCBIfam" id="TIGR02397">
    <property type="entry name" value="dnaX_nterm"/>
    <property type="match status" value="1"/>
</dbReference>
<feature type="domain" description="AAA+ ATPase" evidence="13">
    <location>
        <begin position="73"/>
        <end position="225"/>
    </location>
</feature>
<evidence type="ECO:0000259" key="13">
    <source>
        <dbReference type="SMART" id="SM00382"/>
    </source>
</evidence>
<dbReference type="InterPro" id="IPR003593">
    <property type="entry name" value="AAA+_ATPase"/>
</dbReference>
<keyword evidence="5" id="KW-0479">Metal-binding</keyword>
<evidence type="ECO:0000256" key="7">
    <source>
        <dbReference type="ARBA" id="ARBA00022833"/>
    </source>
</evidence>
<dbReference type="GO" id="GO:0003677">
    <property type="term" value="F:DNA binding"/>
    <property type="evidence" value="ECO:0007669"/>
    <property type="project" value="InterPro"/>
</dbReference>
<dbReference type="FunFam" id="3.40.50.300:FF:000014">
    <property type="entry name" value="DNA polymerase III subunit gamma/tau"/>
    <property type="match status" value="1"/>
</dbReference>
<dbReference type="Pfam" id="PF22608">
    <property type="entry name" value="DNAX_ATPase_lid"/>
    <property type="match status" value="1"/>
</dbReference>
<dbReference type="FunFam" id="1.20.272.10:FF:000003">
    <property type="entry name" value="DNA polymerase III subunit gamma/tau"/>
    <property type="match status" value="1"/>
</dbReference>
<dbReference type="InterPro" id="IPR022754">
    <property type="entry name" value="DNA_pol_III_gamma-3"/>
</dbReference>
<proteinExistence type="inferred from homology"/>
<keyword evidence="9 11" id="KW-0239">DNA-directed DNA polymerase</keyword>
<evidence type="ECO:0000256" key="5">
    <source>
        <dbReference type="ARBA" id="ARBA00022723"/>
    </source>
</evidence>
<dbReference type="Gene3D" id="1.10.8.60">
    <property type="match status" value="1"/>
</dbReference>
<evidence type="ECO:0000256" key="12">
    <source>
        <dbReference type="SAM" id="MobiDB-lite"/>
    </source>
</evidence>
<evidence type="ECO:0000256" key="11">
    <source>
        <dbReference type="RuleBase" id="RU364063"/>
    </source>
</evidence>
<organism evidence="14 15">
    <name type="scientific">Methylocella tundrae</name>
    <dbReference type="NCBI Taxonomy" id="227605"/>
    <lineage>
        <taxon>Bacteria</taxon>
        <taxon>Pseudomonadati</taxon>
        <taxon>Pseudomonadota</taxon>
        <taxon>Alphaproteobacteria</taxon>
        <taxon>Hyphomicrobiales</taxon>
        <taxon>Beijerinckiaceae</taxon>
        <taxon>Methylocella</taxon>
    </lineage>
</organism>
<dbReference type="Proteomes" id="UP000485880">
    <property type="component" value="Unassembled WGS sequence"/>
</dbReference>
<feature type="region of interest" description="Disordered" evidence="12">
    <location>
        <begin position="437"/>
        <end position="480"/>
    </location>
</feature>
<dbReference type="PANTHER" id="PTHR11669:SF0">
    <property type="entry name" value="PROTEIN STICHEL-LIKE 2"/>
    <property type="match status" value="1"/>
</dbReference>
<name>A0A8B6M9J3_METTU</name>
<evidence type="ECO:0000313" key="15">
    <source>
        <dbReference type="Proteomes" id="UP000485880"/>
    </source>
</evidence>
<dbReference type="Pfam" id="PF12169">
    <property type="entry name" value="DNA_pol3_gamma3"/>
    <property type="match status" value="1"/>
</dbReference>
<protein>
    <recommendedName>
        <fullName evidence="11">DNA polymerase III subunit gamma/tau</fullName>
        <ecNumber evidence="11">2.7.7.7</ecNumber>
    </recommendedName>
</protein>
<dbReference type="GO" id="GO:0003887">
    <property type="term" value="F:DNA-directed DNA polymerase activity"/>
    <property type="evidence" value="ECO:0007669"/>
    <property type="project" value="UniProtKB-KW"/>
</dbReference>
<dbReference type="SUPFAM" id="SSF52540">
    <property type="entry name" value="P-loop containing nucleoside triphosphate hydrolases"/>
    <property type="match status" value="1"/>
</dbReference>
<reference evidence="14 15" key="1">
    <citation type="submission" date="2019-05" db="EMBL/GenBank/DDBJ databases">
        <authorList>
            <person name="Farhan Ul Haque M."/>
        </authorList>
    </citation>
    <scope>NUCLEOTIDE SEQUENCE [LARGE SCALE GENOMIC DNA]</scope>
    <source>
        <strain evidence="14">2</strain>
    </source>
</reference>
<comment type="caution">
    <text evidence="14">The sequence shown here is derived from an EMBL/GenBank/DDBJ whole genome shotgun (WGS) entry which is preliminary data.</text>
</comment>
<keyword evidence="3 11" id="KW-0548">Nucleotidyltransferase</keyword>
<dbReference type="FunFam" id="1.10.8.60:FF:000013">
    <property type="entry name" value="DNA polymerase III subunit gamma/tau"/>
    <property type="match status" value="1"/>
</dbReference>
<dbReference type="Pfam" id="PF13177">
    <property type="entry name" value="DNA_pol3_delta2"/>
    <property type="match status" value="1"/>
</dbReference>
<dbReference type="CDD" id="cd00009">
    <property type="entry name" value="AAA"/>
    <property type="match status" value="1"/>
</dbReference>
<keyword evidence="4 11" id="KW-0235">DNA replication</keyword>
<feature type="region of interest" description="Disordered" evidence="12">
    <location>
        <begin position="631"/>
        <end position="661"/>
    </location>
</feature>
<dbReference type="InterPro" id="IPR022107">
    <property type="entry name" value="DNA_pol_III_gamma/tau_C"/>
</dbReference>
<comment type="catalytic activity">
    <reaction evidence="10 11">
        <text>DNA(n) + a 2'-deoxyribonucleoside 5'-triphosphate = DNA(n+1) + diphosphate</text>
        <dbReference type="Rhea" id="RHEA:22508"/>
        <dbReference type="Rhea" id="RHEA-COMP:17339"/>
        <dbReference type="Rhea" id="RHEA-COMP:17340"/>
        <dbReference type="ChEBI" id="CHEBI:33019"/>
        <dbReference type="ChEBI" id="CHEBI:61560"/>
        <dbReference type="ChEBI" id="CHEBI:173112"/>
        <dbReference type="EC" id="2.7.7.7"/>
    </reaction>
</comment>
<dbReference type="InterPro" id="IPR012763">
    <property type="entry name" value="DNA_pol_III_sug/sutau_N"/>
</dbReference>
<dbReference type="Gene3D" id="3.40.50.300">
    <property type="entry name" value="P-loop containing nucleotide triphosphate hydrolases"/>
    <property type="match status" value="1"/>
</dbReference>
<dbReference type="CDD" id="cd18137">
    <property type="entry name" value="HLD_clamp_pol_III_gamma_tau"/>
    <property type="match status" value="1"/>
</dbReference>
<dbReference type="Gene3D" id="1.20.272.10">
    <property type="match status" value="1"/>
</dbReference>
<feature type="compositionally biased region" description="Low complexity" evidence="12">
    <location>
        <begin position="631"/>
        <end position="642"/>
    </location>
</feature>
<evidence type="ECO:0000256" key="6">
    <source>
        <dbReference type="ARBA" id="ARBA00022741"/>
    </source>
</evidence>
<keyword evidence="15" id="KW-1185">Reference proteome</keyword>
<dbReference type="SUPFAM" id="SSF48019">
    <property type="entry name" value="post-AAA+ oligomerization domain-like"/>
    <property type="match status" value="1"/>
</dbReference>
<dbReference type="InterPro" id="IPR050238">
    <property type="entry name" value="DNA_Rep/Repair_Clamp_Loader"/>
</dbReference>
<dbReference type="AlphaFoldDB" id="A0A8B6M9J3"/>
<dbReference type="Pfam" id="PF12362">
    <property type="entry name" value="DUF3646"/>
    <property type="match status" value="1"/>
</dbReference>
<keyword evidence="8 11" id="KW-0067">ATP-binding</keyword>
<keyword evidence="7" id="KW-0862">Zinc</keyword>
<comment type="function">
    <text evidence="11">DNA polymerase III is a complex, multichain enzyme responsible for most of the replicative synthesis in bacteria. This DNA polymerase also exhibits 3' to 5' exonuclease activity.</text>
</comment>
<dbReference type="GO" id="GO:0006261">
    <property type="term" value="P:DNA-templated DNA replication"/>
    <property type="evidence" value="ECO:0007669"/>
    <property type="project" value="TreeGrafter"/>
</dbReference>
<dbReference type="PANTHER" id="PTHR11669">
    <property type="entry name" value="REPLICATION FACTOR C / DNA POLYMERASE III GAMMA-TAU SUBUNIT"/>
    <property type="match status" value="1"/>
</dbReference>
<dbReference type="EMBL" id="CABFMQ020000098">
    <property type="protein sequence ID" value="VTZ51590.1"/>
    <property type="molecule type" value="Genomic_DNA"/>
</dbReference>
<sequence>MQDDRIDGANGQSDATMSEGSSTPAALPLDVPTQSAAPYRVLARKYRPAGFEDLIGQEAMVRTLSNAFDLDRIHQAYILTGVRGVGKTTTARILARAFNYELPAREGRAAVTRPTIDMPEFGVHCQAIIESRHVDVIEMDAASHTGIDDVREIIEGARYRPVMARTKVYIIDEVHMLSKQAFNGLLKTLEEPPDHVKFLFATTEIEKVPVTVRSRCQRFDLRRIEAGVLIKYLGGICAKEGVAIEDEALALIARAAEGSARDALSLLDQAIAHGPAAGQGQRLGQGLIAAETLRATLGLADRGRIIDLFQSLMQGQMAQALGGLKELYDSGADPAAILIELAEFVHLVTRLKLAPEAVNDAAVTPDERSRGISFAENLPMSVLSRAWQLLSKGLQEVKDSARPLAAADMVLVRLAYAADLPTPDEALRKLASLTHNFSTPGDAGRSDAGKSGVSSGAAAPPAAAPGRQDEIFGGAQGSAPARPVRDLAAGAVRSSGAARALAPQRETADPAPRLERFEEIVALAAQHRDIQLKLALERDVRLVRFEDGSIEFSTAPGASPQLAQTLMRRLQEWTGRRWMVAVSNEAGAPSLREMADARAQEAMNGVRADPFVRRALEVFPGAEIVAVRAAEEAAPAPAPQAAKSDDEDIGFVDDDAIEADQ</sequence>
<gene>
    <name evidence="11 14" type="primary">dnaX</name>
    <name evidence="14" type="ORF">MPC4_40187</name>
</gene>
<comment type="subunit">
    <text evidence="11">DNA polymerase III contains a core (composed of alpha, epsilon and theta chains) that associates with a tau subunit. This core dimerizes to form the POLIII' complex. PolIII' associates with the gamma complex (composed of gamma, delta, delta', psi and chi chains) and with the beta chain to form the complete DNA polymerase III complex.</text>
</comment>
<dbReference type="GO" id="GO:0005524">
    <property type="term" value="F:ATP binding"/>
    <property type="evidence" value="ECO:0007669"/>
    <property type="project" value="UniProtKB-KW"/>
</dbReference>
<evidence type="ECO:0000256" key="1">
    <source>
        <dbReference type="ARBA" id="ARBA00006360"/>
    </source>
</evidence>
<evidence type="ECO:0000313" key="14">
    <source>
        <dbReference type="EMBL" id="VTZ51590.1"/>
    </source>
</evidence>
<dbReference type="GO" id="GO:0046872">
    <property type="term" value="F:metal ion binding"/>
    <property type="evidence" value="ECO:0007669"/>
    <property type="project" value="UniProtKB-KW"/>
</dbReference>
<keyword evidence="2 11" id="KW-0808">Transferase</keyword>
<dbReference type="InterPro" id="IPR027417">
    <property type="entry name" value="P-loop_NTPase"/>
</dbReference>
<keyword evidence="6 11" id="KW-0547">Nucleotide-binding</keyword>
<evidence type="ECO:0000256" key="4">
    <source>
        <dbReference type="ARBA" id="ARBA00022705"/>
    </source>
</evidence>
<feature type="region of interest" description="Disordered" evidence="12">
    <location>
        <begin position="1"/>
        <end position="30"/>
    </location>
</feature>